<keyword evidence="3 8" id="KW-0812">Transmembrane</keyword>
<dbReference type="EMBL" id="EF710649">
    <property type="protein sequence ID" value="ACE75261.1"/>
    <property type="molecule type" value="Genomic_DNA"/>
</dbReference>
<evidence type="ECO:0000256" key="8">
    <source>
        <dbReference type="SAM" id="Phobius"/>
    </source>
</evidence>
<protein>
    <recommendedName>
        <fullName evidence="10">Ionotropic receptor</fullName>
    </recommendedName>
</protein>
<dbReference type="InterPro" id="IPR052192">
    <property type="entry name" value="Insect_Ionotropic_Sensory_Rcpt"/>
</dbReference>
<accession>B7S8N6</accession>
<evidence type="ECO:0000256" key="3">
    <source>
        <dbReference type="ARBA" id="ARBA00022692"/>
    </source>
</evidence>
<keyword evidence="2" id="KW-1003">Cell membrane</keyword>
<keyword evidence="5 8" id="KW-0472">Membrane</keyword>
<feature type="transmembrane region" description="Helical" evidence="8">
    <location>
        <begin position="331"/>
        <end position="351"/>
    </location>
</feature>
<organism evidence="9">
    <name type="scientific">Glyptapanteles flavicoxis</name>
    <dbReference type="NCBI Taxonomy" id="463051"/>
    <lineage>
        <taxon>Eukaryota</taxon>
        <taxon>Metazoa</taxon>
        <taxon>Ecdysozoa</taxon>
        <taxon>Arthropoda</taxon>
        <taxon>Hexapoda</taxon>
        <taxon>Insecta</taxon>
        <taxon>Pterygota</taxon>
        <taxon>Neoptera</taxon>
        <taxon>Endopterygota</taxon>
        <taxon>Hymenoptera</taxon>
        <taxon>Apocrita</taxon>
        <taxon>Ichneumonoidea</taxon>
        <taxon>Braconidae</taxon>
        <taxon>Microgastrinae</taxon>
        <taxon>Glyptapanteles</taxon>
    </lineage>
</organism>
<evidence type="ECO:0000256" key="6">
    <source>
        <dbReference type="ARBA" id="ARBA00023170"/>
    </source>
</evidence>
<evidence type="ECO:0008006" key="10">
    <source>
        <dbReference type="Google" id="ProtNLM"/>
    </source>
</evidence>
<evidence type="ECO:0000256" key="7">
    <source>
        <dbReference type="ARBA" id="ARBA00023180"/>
    </source>
</evidence>
<name>B7S8N6_9HYME</name>
<evidence type="ECO:0000256" key="4">
    <source>
        <dbReference type="ARBA" id="ARBA00022989"/>
    </source>
</evidence>
<keyword evidence="4 8" id="KW-1133">Transmembrane helix</keyword>
<dbReference type="PANTHER" id="PTHR42643">
    <property type="entry name" value="IONOTROPIC RECEPTOR 20A-RELATED"/>
    <property type="match status" value="1"/>
</dbReference>
<evidence type="ECO:0000256" key="5">
    <source>
        <dbReference type="ARBA" id="ARBA00023136"/>
    </source>
</evidence>
<comment type="subcellular location">
    <subcellularLocation>
        <location evidence="1">Cell membrane</location>
        <topology evidence="1">Multi-pass membrane protein</topology>
    </subcellularLocation>
</comment>
<proteinExistence type="predicted"/>
<dbReference type="AlphaFoldDB" id="B7S8N6"/>
<sequence length="556" mass="65577">MIRILELCYADGVNPIAVTPNLINSIYQNLDGPLSTVTIFVLNDHIMTKELQLYYPSYPLYILSIDTTEQLDDLIYYLRSSPFWNLKSTIFVISNPEKSCRDAAAILKVLWRFDVLSSYAVCSETGNRTMIYTHNPFTERAPDPWTAVRTTNNPSVRWTLYHRFFVNDGKLCDSLTWDRARFLDGYPVKVVNSFRGREALEKLLLFSMNITSRFLYVERSEKTLIILHLMNSQQDFSENMHELASLSDSNRLMDLVPVIFEISFVIVTQKRSFSSSFREMVLQFDISTFMAIVIIILLFIVFLFISDSVFRIGLGFLDFIYLLFNMEMDLPFHWLSIKIFFFIEILFMFTFGPDIGGQFLAVLSRPQSYKIESLQDLYTNRYHVYYFQGLQDKFMNEKLWETDEDKTFLNGEFDYSPNRCLELAVKDKTVACVFRSDYTVKRALELNLDVSQEFIFKVNTIVPTRKGWVLYERLYIKMLNIVEGGFRQIYDRDNISIPLKKKSTKDRIEQFEKYEEVDEIDLEYIFIGIAFCQILAVFVFGIEYLVAWLRRRRYRQ</sequence>
<gene>
    <name evidence="9" type="ORF">GFP_L5_0090</name>
</gene>
<dbReference type="GO" id="GO:0005886">
    <property type="term" value="C:plasma membrane"/>
    <property type="evidence" value="ECO:0007669"/>
    <property type="project" value="UniProtKB-SubCell"/>
</dbReference>
<feature type="transmembrane region" description="Helical" evidence="8">
    <location>
        <begin position="280"/>
        <end position="302"/>
    </location>
</feature>
<evidence type="ECO:0000256" key="2">
    <source>
        <dbReference type="ARBA" id="ARBA00022475"/>
    </source>
</evidence>
<evidence type="ECO:0000256" key="1">
    <source>
        <dbReference type="ARBA" id="ARBA00004651"/>
    </source>
</evidence>
<dbReference type="PANTHER" id="PTHR42643:SF24">
    <property type="entry name" value="IONOTROPIC RECEPTOR 60A"/>
    <property type="match status" value="1"/>
</dbReference>
<evidence type="ECO:0000313" key="9">
    <source>
        <dbReference type="EMBL" id="ACE75261.1"/>
    </source>
</evidence>
<keyword evidence="7" id="KW-0325">Glycoprotein</keyword>
<feature type="transmembrane region" description="Helical" evidence="8">
    <location>
        <begin position="524"/>
        <end position="549"/>
    </location>
</feature>
<reference evidence="9" key="1">
    <citation type="submission" date="2007-06" db="EMBL/GenBank/DDBJ databases">
        <title>Bracovirus Evolution: Comparative Genomics of Multiple Viral and Proviral Genomes.</title>
        <authorList>
            <person name="Desjardins C.A."/>
            <person name="Gundersen-Rindal D.E."/>
            <person name="Hostetler J.B."/>
            <person name="Tallon L.J."/>
            <person name="Utterback T.R."/>
            <person name="Fuester R.W."/>
            <person name="Schatz M.C."/>
            <person name="Pedroni M.J."/>
            <person name="Fadrosh D.W."/>
            <person name="Haas B.J."/>
            <person name="Toms B.S."/>
            <person name="Chen D."/>
            <person name="Nene V."/>
        </authorList>
    </citation>
    <scope>NUCLEOTIDE SEQUENCE</scope>
</reference>
<keyword evidence="6" id="KW-0675">Receptor</keyword>